<sequence>MSPVPEDVAETIYEKRLSLHQIQQIRICSISSSGVSILLGLVFVYFFGMIHPTRRHFRHYLVLLLIAFDFIKATSILVFSCVSFNRVTSHNKALIQGIGWLTVFGIEGADVVILMFAVHMALLIFNPQLTQVKQKLIHWIATTLHVDVDASDEHPFRHRLASTGVVRWTQHMLGRRAAQEKHDDDDAAERGPAPPGVRRRSEGGLYRHRYSVLLIAFLFPVLVSSVSFYIKNPYEEYVYWSFFRVWTGPWYFSWTLRHVIVVLIMFIYISIYVYVMSQFKSVSRSMKKRAARPDLDSETSNAGNSRADDGDDGDDDDSDSDSDNDVFLNTFGDSVWYKIFQFLSMLVFPDVRISAKLHGHGLTTNEDLANIERLKNESIINESVNWSNNNGVGNDVSSSEILRLNSSFANVQNKEISKQIQNLLYEEAMQRFATRKSQIMRQMKVIFIYPISYIILWLLPFINHYQVIRTGTESLWSTAPSAIFQALNCFVDVLVFLLREKPWQLTKGVDDISGMSPFVSQDSSSLQSHGWRRRVSWLPGYGGYSDDSEGVESADLELEKGSFSNRVAYGRNSQTLTLHGNDQDDGYYLHGRHLGSFEEEKDTDSMSRPNSKGYTPSNDDEDGNDQFDQEVDLKDFLNSNSPSRSSQRKKRVNYHSSMGRPRSKPNSLSMTPANPTHMDTSPTWGARGSLSSSNRSNVNGASGSRRNSHLSWRTWSFGSSPSNTAGRQKQDRELDPIFGSFINDNNAVDSKLKLKESSNDVNWNLHMFDHGQRRVYDSRGNVKSTPNNVVNYSSSNSSSYRHNSGSSNNGSYSNGSNNMNNGHRGNNNNNNSNAGFDEEMDLMDFLKLGQKG</sequence>
<dbReference type="EMBL" id="KV454006">
    <property type="protein sequence ID" value="ODQ44768.1"/>
    <property type="molecule type" value="Genomic_DNA"/>
</dbReference>
<keyword evidence="2 6" id="KW-0812">Transmembrane</keyword>
<dbReference type="Proteomes" id="UP000094455">
    <property type="component" value="Unassembled WGS sequence"/>
</dbReference>
<evidence type="ECO:0008006" key="11">
    <source>
        <dbReference type="Google" id="ProtNLM"/>
    </source>
</evidence>
<evidence type="ECO:0000256" key="1">
    <source>
        <dbReference type="ARBA" id="ARBA00004141"/>
    </source>
</evidence>
<feature type="transmembrane region" description="Helical" evidence="6">
    <location>
        <begin position="24"/>
        <end position="48"/>
    </location>
</feature>
<dbReference type="Pfam" id="PF11970">
    <property type="entry name" value="GPR_Gpa2_C"/>
    <property type="match status" value="1"/>
</dbReference>
<feature type="compositionally biased region" description="Acidic residues" evidence="5">
    <location>
        <begin position="618"/>
        <end position="630"/>
    </location>
</feature>
<evidence type="ECO:0000313" key="9">
    <source>
        <dbReference type="EMBL" id="ODQ44768.1"/>
    </source>
</evidence>
<feature type="region of interest" description="Disordered" evidence="5">
    <location>
        <begin position="777"/>
        <end position="836"/>
    </location>
</feature>
<feature type="transmembrane region" description="Helical" evidence="6">
    <location>
        <begin position="445"/>
        <end position="462"/>
    </location>
</feature>
<feature type="domain" description="Glucose receptor Git3-like N-terminal" evidence="7">
    <location>
        <begin position="24"/>
        <end position="133"/>
    </location>
</feature>
<feature type="region of interest" description="Disordered" evidence="5">
    <location>
        <begin position="177"/>
        <end position="200"/>
    </location>
</feature>
<feature type="region of interest" description="Disordered" evidence="5">
    <location>
        <begin position="290"/>
        <end position="321"/>
    </location>
</feature>
<dbReference type="PANTHER" id="PTHR23112">
    <property type="entry name" value="G PROTEIN-COUPLED RECEPTOR 157-RELATED"/>
    <property type="match status" value="1"/>
</dbReference>
<feature type="compositionally biased region" description="Polar residues" evidence="5">
    <location>
        <begin position="664"/>
        <end position="727"/>
    </location>
</feature>
<keyword evidence="10" id="KW-1185">Reference proteome</keyword>
<protein>
    <recommendedName>
        <fullName evidence="11">G-protein coupled receptors family 1 profile domain-containing protein</fullName>
    </recommendedName>
</protein>
<dbReference type="SUPFAM" id="SSF81321">
    <property type="entry name" value="Family A G protein-coupled receptor-like"/>
    <property type="match status" value="1"/>
</dbReference>
<feature type="transmembrane region" description="Helical" evidence="6">
    <location>
        <begin position="97"/>
        <end position="125"/>
    </location>
</feature>
<feature type="compositionally biased region" description="Acidic residues" evidence="5">
    <location>
        <begin position="309"/>
        <end position="321"/>
    </location>
</feature>
<evidence type="ECO:0000259" key="7">
    <source>
        <dbReference type="Pfam" id="PF11710"/>
    </source>
</evidence>
<dbReference type="GO" id="GO:0007189">
    <property type="term" value="P:adenylate cyclase-activating G protein-coupled receptor signaling pathway"/>
    <property type="evidence" value="ECO:0007669"/>
    <property type="project" value="TreeGrafter"/>
</dbReference>
<dbReference type="Pfam" id="PF11710">
    <property type="entry name" value="Git3"/>
    <property type="match status" value="2"/>
</dbReference>
<reference evidence="9 10" key="1">
    <citation type="journal article" date="2016" name="Proc. Natl. Acad. Sci. U.S.A.">
        <title>Comparative genomics of biotechnologically important yeasts.</title>
        <authorList>
            <person name="Riley R."/>
            <person name="Haridas S."/>
            <person name="Wolfe K.H."/>
            <person name="Lopes M.R."/>
            <person name="Hittinger C.T."/>
            <person name="Goeker M."/>
            <person name="Salamov A.A."/>
            <person name="Wisecaver J.H."/>
            <person name="Long T.M."/>
            <person name="Calvey C.H."/>
            <person name="Aerts A.L."/>
            <person name="Barry K.W."/>
            <person name="Choi C."/>
            <person name="Clum A."/>
            <person name="Coughlan A.Y."/>
            <person name="Deshpande S."/>
            <person name="Douglass A.P."/>
            <person name="Hanson S.J."/>
            <person name="Klenk H.-P."/>
            <person name="LaButti K.M."/>
            <person name="Lapidus A."/>
            <person name="Lindquist E.A."/>
            <person name="Lipzen A.M."/>
            <person name="Meier-Kolthoff J.P."/>
            <person name="Ohm R.A."/>
            <person name="Otillar R.P."/>
            <person name="Pangilinan J.L."/>
            <person name="Peng Y."/>
            <person name="Rokas A."/>
            <person name="Rosa C.A."/>
            <person name="Scheuner C."/>
            <person name="Sibirny A.A."/>
            <person name="Slot J.C."/>
            <person name="Stielow J.B."/>
            <person name="Sun H."/>
            <person name="Kurtzman C.P."/>
            <person name="Blackwell M."/>
            <person name="Grigoriev I.V."/>
            <person name="Jeffries T.W."/>
        </authorList>
    </citation>
    <scope>NUCLEOTIDE SEQUENCE [LARGE SCALE GENOMIC DNA]</scope>
    <source>
        <strain evidence="9 10">NRRL Y-2026</strain>
    </source>
</reference>
<proteinExistence type="predicted"/>
<dbReference type="GeneID" id="30181464"/>
<dbReference type="InterPro" id="IPR023041">
    <property type="entry name" value="Glucose_rcpt_Git3-like_N"/>
</dbReference>
<feature type="domain" description="Glucose receptor Git3-like N-terminal" evidence="7">
    <location>
        <begin position="200"/>
        <end position="281"/>
    </location>
</feature>
<evidence type="ECO:0000256" key="5">
    <source>
        <dbReference type="SAM" id="MobiDB-lite"/>
    </source>
</evidence>
<feature type="region of interest" description="Disordered" evidence="5">
    <location>
        <begin position="598"/>
        <end position="730"/>
    </location>
</feature>
<evidence type="ECO:0000259" key="8">
    <source>
        <dbReference type="Pfam" id="PF11970"/>
    </source>
</evidence>
<feature type="compositionally biased region" description="Low complexity" evidence="5">
    <location>
        <begin position="787"/>
        <end position="833"/>
    </location>
</feature>
<dbReference type="GO" id="GO:0004930">
    <property type="term" value="F:G protein-coupled receptor activity"/>
    <property type="evidence" value="ECO:0007669"/>
    <property type="project" value="TreeGrafter"/>
</dbReference>
<comment type="subcellular location">
    <subcellularLocation>
        <location evidence="1">Membrane</location>
        <topology evidence="1">Multi-pass membrane protein</topology>
    </subcellularLocation>
</comment>
<feature type="transmembrane region" description="Helical" evidence="6">
    <location>
        <begin position="250"/>
        <end position="275"/>
    </location>
</feature>
<evidence type="ECO:0000256" key="4">
    <source>
        <dbReference type="ARBA" id="ARBA00023136"/>
    </source>
</evidence>
<accession>A0A1E3NGS4</accession>
<evidence type="ECO:0000256" key="3">
    <source>
        <dbReference type="ARBA" id="ARBA00022989"/>
    </source>
</evidence>
<feature type="compositionally biased region" description="Polar residues" evidence="5">
    <location>
        <begin position="606"/>
        <end position="617"/>
    </location>
</feature>
<evidence type="ECO:0000313" key="10">
    <source>
        <dbReference type="Proteomes" id="UP000094455"/>
    </source>
</evidence>
<keyword evidence="3 6" id="KW-1133">Transmembrane helix</keyword>
<dbReference type="RefSeq" id="XP_019015881.1">
    <property type="nucleotide sequence ID" value="XM_019164777.1"/>
</dbReference>
<dbReference type="STRING" id="763406.A0A1E3NGS4"/>
<dbReference type="InterPro" id="IPR022596">
    <property type="entry name" value="GPR1/2/3_C"/>
</dbReference>
<dbReference type="AlphaFoldDB" id="A0A1E3NGS4"/>
<dbReference type="PANTHER" id="PTHR23112:SF37">
    <property type="entry name" value="G PROTEIN-COUPLED RECEPTOR GPR1"/>
    <property type="match status" value="1"/>
</dbReference>
<feature type="transmembrane region" description="Helical" evidence="6">
    <location>
        <begin position="60"/>
        <end position="85"/>
    </location>
</feature>
<evidence type="ECO:0000256" key="2">
    <source>
        <dbReference type="ARBA" id="ARBA00022692"/>
    </source>
</evidence>
<feature type="domain" description="G protein-coupled receptor GPR1/2/3 C-terminal" evidence="8">
    <location>
        <begin position="434"/>
        <end position="504"/>
    </location>
</feature>
<dbReference type="GO" id="GO:0005886">
    <property type="term" value="C:plasma membrane"/>
    <property type="evidence" value="ECO:0007669"/>
    <property type="project" value="TreeGrafter"/>
</dbReference>
<organism evidence="9 10">
    <name type="scientific">Pichia membranifaciens NRRL Y-2026</name>
    <dbReference type="NCBI Taxonomy" id="763406"/>
    <lineage>
        <taxon>Eukaryota</taxon>
        <taxon>Fungi</taxon>
        <taxon>Dikarya</taxon>
        <taxon>Ascomycota</taxon>
        <taxon>Saccharomycotina</taxon>
        <taxon>Pichiomycetes</taxon>
        <taxon>Pichiales</taxon>
        <taxon>Pichiaceae</taxon>
        <taxon>Pichia</taxon>
    </lineage>
</organism>
<dbReference type="OrthoDB" id="5368598at2759"/>
<gene>
    <name evidence="9" type="ORF">PICMEDRAFT_74468</name>
</gene>
<feature type="transmembrane region" description="Helical" evidence="6">
    <location>
        <begin position="210"/>
        <end position="230"/>
    </location>
</feature>
<name>A0A1E3NGS4_9ASCO</name>
<keyword evidence="4 6" id="KW-0472">Membrane</keyword>
<evidence type="ECO:0000256" key="6">
    <source>
        <dbReference type="SAM" id="Phobius"/>
    </source>
</evidence>